<name>A0A2J6PX40_9HELO</name>
<proteinExistence type="predicted"/>
<dbReference type="OrthoDB" id="5406607at2759"/>
<dbReference type="Proteomes" id="UP000235672">
    <property type="component" value="Unassembled WGS sequence"/>
</dbReference>
<gene>
    <name evidence="3" type="ORF">NA56DRAFT_691002</name>
</gene>
<feature type="transmembrane region" description="Helical" evidence="1">
    <location>
        <begin position="205"/>
        <end position="223"/>
    </location>
</feature>
<evidence type="ECO:0000256" key="2">
    <source>
        <dbReference type="SAM" id="SignalP"/>
    </source>
</evidence>
<evidence type="ECO:0000256" key="1">
    <source>
        <dbReference type="SAM" id="Phobius"/>
    </source>
</evidence>
<evidence type="ECO:0000313" key="3">
    <source>
        <dbReference type="EMBL" id="PMD18524.1"/>
    </source>
</evidence>
<feature type="transmembrane region" description="Helical" evidence="1">
    <location>
        <begin position="396"/>
        <end position="415"/>
    </location>
</feature>
<evidence type="ECO:0008006" key="5">
    <source>
        <dbReference type="Google" id="ProtNLM"/>
    </source>
</evidence>
<feature type="signal peptide" evidence="2">
    <location>
        <begin position="1"/>
        <end position="17"/>
    </location>
</feature>
<keyword evidence="1" id="KW-0472">Membrane</keyword>
<keyword evidence="2" id="KW-0732">Signal</keyword>
<dbReference type="AlphaFoldDB" id="A0A2J6PX40"/>
<accession>A0A2J6PX40</accession>
<keyword evidence="4" id="KW-1185">Reference proteome</keyword>
<reference evidence="3 4" key="1">
    <citation type="submission" date="2016-05" db="EMBL/GenBank/DDBJ databases">
        <title>A degradative enzymes factory behind the ericoid mycorrhizal symbiosis.</title>
        <authorList>
            <consortium name="DOE Joint Genome Institute"/>
            <person name="Martino E."/>
            <person name="Morin E."/>
            <person name="Grelet G."/>
            <person name="Kuo A."/>
            <person name="Kohler A."/>
            <person name="Daghino S."/>
            <person name="Barry K."/>
            <person name="Choi C."/>
            <person name="Cichocki N."/>
            <person name="Clum A."/>
            <person name="Copeland A."/>
            <person name="Hainaut M."/>
            <person name="Haridas S."/>
            <person name="Labutti K."/>
            <person name="Lindquist E."/>
            <person name="Lipzen A."/>
            <person name="Khouja H.-R."/>
            <person name="Murat C."/>
            <person name="Ohm R."/>
            <person name="Olson A."/>
            <person name="Spatafora J."/>
            <person name="Veneault-Fourrey C."/>
            <person name="Henrissat B."/>
            <person name="Grigoriev I."/>
            <person name="Martin F."/>
            <person name="Perotto S."/>
        </authorList>
    </citation>
    <scope>NUCLEOTIDE SEQUENCE [LARGE SCALE GENOMIC DNA]</scope>
    <source>
        <strain evidence="3 4">UAMH 7357</strain>
    </source>
</reference>
<sequence>MAYGVIWLLCLLAFARAAPVEIQGDIVCQPTTWHDVLVFLLGNFVAHVATIPQTPGTKWYISLQWSIIALLLPFVTLTSSVWKLCDHFTTGGNDFKNAYAARALVVVIRTPEWKPDSGFYTQFYPRGPRETDIIMNSNESLGYAFMGMEKPDSADVLSTYDVFGNHSLPPGYRLVIAEPQMVHSVFFKHLRESVGNISLSRYRSWVKMGAGLAQLIFSCVTLFNSRGDQFDKFGYASFGLYVFPFALMSFVNLICVGVVGDYPCLYVVRTSVLLEAEKRGGYFDGAVGEVYAGQDYKPLASSDKRKVLVKADGDGLLWRLDEMERKRAFIPYKRAQNRIFLPAYFDECTDAPEGYHQIWVTTLKMFIAYGFIIVTPYLVLYSFTRFHTGGSTSQQRGWLISWVVCNQIGGLAPILMNTVRTYFTDNWMIGKYTRIVTYSVMIPLSVAAIGGYYTIISELLEFGTCAAL</sequence>
<feature type="transmembrane region" description="Helical" evidence="1">
    <location>
        <begin position="63"/>
        <end position="82"/>
    </location>
</feature>
<feature type="chain" id="PRO_5014342240" description="Glycosyltransferase 2-like domain-containing protein" evidence="2">
    <location>
        <begin position="18"/>
        <end position="468"/>
    </location>
</feature>
<evidence type="ECO:0000313" key="4">
    <source>
        <dbReference type="Proteomes" id="UP000235672"/>
    </source>
</evidence>
<organism evidence="3 4">
    <name type="scientific">Hyaloscypha hepaticicola</name>
    <dbReference type="NCBI Taxonomy" id="2082293"/>
    <lineage>
        <taxon>Eukaryota</taxon>
        <taxon>Fungi</taxon>
        <taxon>Dikarya</taxon>
        <taxon>Ascomycota</taxon>
        <taxon>Pezizomycotina</taxon>
        <taxon>Leotiomycetes</taxon>
        <taxon>Helotiales</taxon>
        <taxon>Hyaloscyphaceae</taxon>
        <taxon>Hyaloscypha</taxon>
    </lineage>
</organism>
<protein>
    <recommendedName>
        <fullName evidence="5">Glycosyltransferase 2-like domain-containing protein</fullName>
    </recommendedName>
</protein>
<feature type="transmembrane region" description="Helical" evidence="1">
    <location>
        <begin position="435"/>
        <end position="455"/>
    </location>
</feature>
<feature type="transmembrane region" description="Helical" evidence="1">
    <location>
        <begin position="366"/>
        <end position="384"/>
    </location>
</feature>
<keyword evidence="1" id="KW-0812">Transmembrane</keyword>
<dbReference type="EMBL" id="KZ613493">
    <property type="protein sequence ID" value="PMD18524.1"/>
    <property type="molecule type" value="Genomic_DNA"/>
</dbReference>
<keyword evidence="1" id="KW-1133">Transmembrane helix</keyword>
<feature type="transmembrane region" description="Helical" evidence="1">
    <location>
        <begin position="235"/>
        <end position="259"/>
    </location>
</feature>